<keyword evidence="3" id="KW-1185">Reference proteome</keyword>
<sequence>MSQERLPETPAPTVGVVAALAVLAAVVVPYFLIDATAAGVYYSQPTFVPVHLVVGLFATVSIVVFAAGRNGRTDPPTAAGAAVVLGGFMALLVLWWAIAVGGLVGSLTTNATFDYHRWLLFAATLAVAASGGWFASEVL</sequence>
<dbReference type="GeneID" id="72190588"/>
<dbReference type="Proteomes" id="UP000830434">
    <property type="component" value="Chromosome"/>
</dbReference>
<dbReference type="EMBL" id="CP096658">
    <property type="protein sequence ID" value="UPV99246.1"/>
    <property type="molecule type" value="Genomic_DNA"/>
</dbReference>
<evidence type="ECO:0000313" key="3">
    <source>
        <dbReference type="Proteomes" id="UP000830434"/>
    </source>
</evidence>
<dbReference type="KEGG" id="haxz:M0R88_11995"/>
<keyword evidence="1" id="KW-0812">Transmembrane</keyword>
<proteinExistence type="predicted"/>
<reference evidence="2" key="1">
    <citation type="submission" date="2022-04" db="EMBL/GenBank/DDBJ databases">
        <title>Diverse halophilic archaea isolated from saline environments.</title>
        <authorList>
            <person name="Cui H.-L."/>
        </authorList>
    </citation>
    <scope>NUCLEOTIDE SEQUENCE</scope>
    <source>
        <strain evidence="2">XZYJT40</strain>
    </source>
</reference>
<gene>
    <name evidence="2" type="ORF">M0R88_11995</name>
</gene>
<feature type="transmembrane region" description="Helical" evidence="1">
    <location>
        <begin position="12"/>
        <end position="33"/>
    </location>
</feature>
<organism evidence="2 3">
    <name type="scientific">Halorussus gelatinilyticus</name>
    <dbReference type="NCBI Taxonomy" id="2937524"/>
    <lineage>
        <taxon>Archaea</taxon>
        <taxon>Methanobacteriati</taxon>
        <taxon>Methanobacteriota</taxon>
        <taxon>Stenosarchaea group</taxon>
        <taxon>Halobacteria</taxon>
        <taxon>Halobacteriales</taxon>
        <taxon>Haladaptataceae</taxon>
        <taxon>Halorussus</taxon>
    </lineage>
</organism>
<feature type="transmembrane region" description="Helical" evidence="1">
    <location>
        <begin position="118"/>
        <end position="136"/>
    </location>
</feature>
<dbReference type="RefSeq" id="WP_248653745.1">
    <property type="nucleotide sequence ID" value="NZ_CP096658.1"/>
</dbReference>
<dbReference type="Pfam" id="PF24416">
    <property type="entry name" value="DUF7548"/>
    <property type="match status" value="1"/>
</dbReference>
<dbReference type="InterPro" id="IPR055970">
    <property type="entry name" value="DUF7548"/>
</dbReference>
<protein>
    <submittedName>
        <fullName evidence="2">Uncharacterized protein</fullName>
    </submittedName>
</protein>
<dbReference type="AlphaFoldDB" id="A0A8U0IDW3"/>
<accession>A0A8U0IDW3</accession>
<feature type="transmembrane region" description="Helical" evidence="1">
    <location>
        <begin position="45"/>
        <end position="66"/>
    </location>
</feature>
<name>A0A8U0IDW3_9EURY</name>
<feature type="transmembrane region" description="Helical" evidence="1">
    <location>
        <begin position="78"/>
        <end position="98"/>
    </location>
</feature>
<evidence type="ECO:0000313" key="2">
    <source>
        <dbReference type="EMBL" id="UPV99246.1"/>
    </source>
</evidence>
<keyword evidence="1" id="KW-1133">Transmembrane helix</keyword>
<evidence type="ECO:0000256" key="1">
    <source>
        <dbReference type="SAM" id="Phobius"/>
    </source>
</evidence>
<keyword evidence="1" id="KW-0472">Membrane</keyword>